<dbReference type="EMBL" id="MFTO01000011">
    <property type="protein sequence ID" value="OGI63895.1"/>
    <property type="molecule type" value="Genomic_DNA"/>
</dbReference>
<keyword evidence="1" id="KW-0812">Transmembrane</keyword>
<feature type="transmembrane region" description="Helical" evidence="1">
    <location>
        <begin position="66"/>
        <end position="86"/>
    </location>
</feature>
<protein>
    <recommendedName>
        <fullName evidence="4">Baseplate protein J-like domain-containing protein</fullName>
    </recommendedName>
</protein>
<keyword evidence="1" id="KW-0472">Membrane</keyword>
<organism evidence="2 3">
    <name type="scientific">Candidatus Nomurabacteria bacterium RIFCSPHIGHO2_01_FULL_40_20</name>
    <dbReference type="NCBI Taxonomy" id="1801738"/>
    <lineage>
        <taxon>Bacteria</taxon>
        <taxon>Candidatus Nomuraibacteriota</taxon>
    </lineage>
</organism>
<name>A0A1F6V2P4_9BACT</name>
<reference evidence="2 3" key="1">
    <citation type="journal article" date="2016" name="Nat. Commun.">
        <title>Thousands of microbial genomes shed light on interconnected biogeochemical processes in an aquifer system.</title>
        <authorList>
            <person name="Anantharaman K."/>
            <person name="Brown C.T."/>
            <person name="Hug L.A."/>
            <person name="Sharon I."/>
            <person name="Castelle C.J."/>
            <person name="Probst A.J."/>
            <person name="Thomas B.C."/>
            <person name="Singh A."/>
            <person name="Wilkins M.J."/>
            <person name="Karaoz U."/>
            <person name="Brodie E.L."/>
            <person name="Williams K.H."/>
            <person name="Hubbard S.S."/>
            <person name="Banfield J.F."/>
        </authorList>
    </citation>
    <scope>NUCLEOTIDE SEQUENCE [LARGE SCALE GENOMIC DNA]</scope>
</reference>
<dbReference type="AlphaFoldDB" id="A0A1F6V2P4"/>
<evidence type="ECO:0008006" key="4">
    <source>
        <dbReference type="Google" id="ProtNLM"/>
    </source>
</evidence>
<proteinExistence type="predicted"/>
<gene>
    <name evidence="2" type="ORF">A2733_01505</name>
</gene>
<sequence length="436" mass="48417">MAKKIFEDMVKIKRANKLASEGKVAEPVHPKEIIQPKKQPQTFSQIENEIVHQGLEGNDADKPRNLIWFVALGSIIFFLFALSFFFTRAKITVIPLSKDIVLAEDFSAVLDSTTAPLPFDLVVISGEESKNIEAQEKKDVAVPASGTVIIYNDYSSASQTLDINTRLEGSNGKIYKTEKRIVVPGRSGDGTPGSVEVGVYATEPGEAYNSGPLDFKIFGFKGGPKYEKFYGRSKGEMTGGLLGNLPVIGEGDKENTLASLQSTLQTKLLQKAIDQIPPGFILFKDAVFLNIDEETVDQKEGSSTVSIKVRGTLYGFLLEEDKLTKLIAKNSITEYDDSDVYILNIKNLDFKLLDPATPSKDVKSINFNLSGKTKIIYRVDEQKIIVDMLGKKKKDFKQVLLEYSNIESADLSLKPFWRRTVPEKAKHVKVTTIYPE</sequence>
<evidence type="ECO:0000256" key="1">
    <source>
        <dbReference type="SAM" id="Phobius"/>
    </source>
</evidence>
<evidence type="ECO:0000313" key="3">
    <source>
        <dbReference type="Proteomes" id="UP000178985"/>
    </source>
</evidence>
<accession>A0A1F6V2P4</accession>
<dbReference type="Proteomes" id="UP000178985">
    <property type="component" value="Unassembled WGS sequence"/>
</dbReference>
<evidence type="ECO:0000313" key="2">
    <source>
        <dbReference type="EMBL" id="OGI63895.1"/>
    </source>
</evidence>
<comment type="caution">
    <text evidence="2">The sequence shown here is derived from an EMBL/GenBank/DDBJ whole genome shotgun (WGS) entry which is preliminary data.</text>
</comment>
<keyword evidence="1" id="KW-1133">Transmembrane helix</keyword>